<gene>
    <name evidence="2" type="ORF">AVDCRST_MAG25-286</name>
</gene>
<proteinExistence type="predicted"/>
<feature type="non-terminal residue" evidence="2">
    <location>
        <position position="282"/>
    </location>
</feature>
<feature type="compositionally biased region" description="Basic residues" evidence="1">
    <location>
        <begin position="167"/>
        <end position="183"/>
    </location>
</feature>
<feature type="region of interest" description="Disordered" evidence="1">
    <location>
        <begin position="78"/>
        <end position="116"/>
    </location>
</feature>
<feature type="region of interest" description="Disordered" evidence="1">
    <location>
        <begin position="165"/>
        <end position="220"/>
    </location>
</feature>
<protein>
    <submittedName>
        <fullName evidence="2">Uncharacterized protein</fullName>
    </submittedName>
</protein>
<evidence type="ECO:0000256" key="1">
    <source>
        <dbReference type="SAM" id="MobiDB-lite"/>
    </source>
</evidence>
<reference evidence="2" key="1">
    <citation type="submission" date="2020-02" db="EMBL/GenBank/DDBJ databases">
        <authorList>
            <person name="Meier V. D."/>
        </authorList>
    </citation>
    <scope>NUCLEOTIDE SEQUENCE</scope>
    <source>
        <strain evidence="2">AVDCRST_MAG25</strain>
    </source>
</reference>
<evidence type="ECO:0000313" key="2">
    <source>
        <dbReference type="EMBL" id="CAA9457254.1"/>
    </source>
</evidence>
<feature type="non-terminal residue" evidence="2">
    <location>
        <position position="1"/>
    </location>
</feature>
<accession>A0A6J4R6S0</accession>
<feature type="compositionally biased region" description="Low complexity" evidence="1">
    <location>
        <begin position="189"/>
        <end position="205"/>
    </location>
</feature>
<name>A0A6J4R6S0_9ACTN</name>
<dbReference type="EMBL" id="CADCVI010000021">
    <property type="protein sequence ID" value="CAA9457254.1"/>
    <property type="molecule type" value="Genomic_DNA"/>
</dbReference>
<dbReference type="AlphaFoldDB" id="A0A6J4R6S0"/>
<sequence>SEPGRGLPRARRRAVESFLGAHDAFHAAFPGGSGGRCYVRRRPPRLLRSGWRCRGRARGACEAPGSRVPCLMRGRARRGCGEAGPGGSRGRGRARGVYPGAREPSLAGSHGAQPRLHGLRRHDGLRRGARLARRLQPAPAALHLRPRAAPQRPARLRALDVRDHGRPVRRFGGPRRGVRRGGRRGGASRALAERPLGGRAGRGAPQVPRRPRGLGLRRDPGLHLRGLGRVEDGLHPARAAGLRRLRRGIQNRTGVLRPYEEHRGRSNVRTVARDRRGCPVSV</sequence>
<organism evidence="2">
    <name type="scientific">uncultured Rubrobacteraceae bacterium</name>
    <dbReference type="NCBI Taxonomy" id="349277"/>
    <lineage>
        <taxon>Bacteria</taxon>
        <taxon>Bacillati</taxon>
        <taxon>Actinomycetota</taxon>
        <taxon>Rubrobacteria</taxon>
        <taxon>Rubrobacterales</taxon>
        <taxon>Rubrobacteraceae</taxon>
        <taxon>environmental samples</taxon>
    </lineage>
</organism>